<feature type="domain" description="DUF1214" evidence="2">
    <location>
        <begin position="239"/>
        <end position="316"/>
    </location>
</feature>
<evidence type="ECO:0000313" key="5">
    <source>
        <dbReference type="Proteomes" id="UP000813672"/>
    </source>
</evidence>
<feature type="chain" id="PRO_5040181678" evidence="1">
    <location>
        <begin position="20"/>
        <end position="334"/>
    </location>
</feature>
<name>A0A9Q3WQ39_9RHOB</name>
<evidence type="ECO:0000313" key="4">
    <source>
        <dbReference type="EMBL" id="MCE8540191.1"/>
    </source>
</evidence>
<dbReference type="RefSeq" id="WP_234222111.1">
    <property type="nucleotide sequence ID" value="NZ_JAGQAF010000025.1"/>
</dbReference>
<feature type="signal peptide" evidence="1">
    <location>
        <begin position="1"/>
        <end position="19"/>
    </location>
</feature>
<evidence type="ECO:0000256" key="1">
    <source>
        <dbReference type="SAM" id="SignalP"/>
    </source>
</evidence>
<organism evidence="4 5">
    <name type="scientific">Ruegeria pomeroyi</name>
    <dbReference type="NCBI Taxonomy" id="89184"/>
    <lineage>
        <taxon>Bacteria</taxon>
        <taxon>Pseudomonadati</taxon>
        <taxon>Pseudomonadota</taxon>
        <taxon>Alphaproteobacteria</taxon>
        <taxon>Rhodobacterales</taxon>
        <taxon>Roseobacteraceae</taxon>
        <taxon>Ruegeria</taxon>
    </lineage>
</organism>
<comment type="caution">
    <text evidence="4">The sequence shown here is derived from an EMBL/GenBank/DDBJ whole genome shotgun (WGS) entry which is preliminary data.</text>
</comment>
<dbReference type="AlphaFoldDB" id="A0A9Q3WQ39"/>
<proteinExistence type="predicted"/>
<dbReference type="Proteomes" id="UP000813672">
    <property type="component" value="Unassembled WGS sequence"/>
</dbReference>
<feature type="domain" description="DUF1254" evidence="3">
    <location>
        <begin position="48"/>
        <end position="104"/>
    </location>
</feature>
<protein>
    <submittedName>
        <fullName evidence="4">DUF1214 domain-containing protein</fullName>
    </submittedName>
</protein>
<dbReference type="Pfam" id="PF06742">
    <property type="entry name" value="DUF1214"/>
    <property type="match status" value="1"/>
</dbReference>
<dbReference type="EMBL" id="JAGQAF010000025">
    <property type="protein sequence ID" value="MCE8540191.1"/>
    <property type="molecule type" value="Genomic_DNA"/>
</dbReference>
<evidence type="ECO:0000259" key="2">
    <source>
        <dbReference type="Pfam" id="PF06742"/>
    </source>
</evidence>
<reference evidence="4" key="1">
    <citation type="journal article" date="2021" name="Environ. Microbiol.">
        <title>Cryptic niche differentiation of novel sediment ecotypes of Rugeria pomeroyi correlates with nitrate respiration.</title>
        <authorList>
            <person name="Lin X."/>
            <person name="McNichol J."/>
            <person name="Chu X."/>
            <person name="Qian Y."/>
            <person name="Luo H."/>
        </authorList>
    </citation>
    <scope>NUCLEOTIDE SEQUENCE</scope>
    <source>
        <strain evidence="4">SZCCDBB064</strain>
    </source>
</reference>
<dbReference type="InterPro" id="IPR010679">
    <property type="entry name" value="DUF1254"/>
</dbReference>
<accession>A0A9Q3WQ39</accession>
<gene>
    <name evidence="4" type="ORF">KBY27_22230</name>
</gene>
<dbReference type="PANTHER" id="PTHR36509">
    <property type="entry name" value="BLL3101 PROTEIN"/>
    <property type="match status" value="1"/>
</dbReference>
<dbReference type="Gene3D" id="2.60.120.600">
    <property type="entry name" value="Domain of unknown function DUF1214, C-terminal domain"/>
    <property type="match status" value="1"/>
</dbReference>
<sequence>MRFAALLLAATSFSTTAFAQESVTPETYVRAETDLAFAQFQANAGSDVNRFFYIRKPTPLDAQDVVRMNRDTLYAGAVVDTEGGATITIPEFPDDRYFSILVVDNDHYAPTVFYEPGTFDIPDDTKYISLLMRIQIMDPDDPADVALVNDLQNAFVIEASSDDLFPEPQWDVESMLALRAGYEQEFQKFAQYEPDWMGPRGEVNEDTRHLAVAGAWGLFPEKDAVYINYTGPSSADACYTATYEVPPNDAFWSITVYGADGFMASDNNIVNDRNVTLNDDGTFTVHYGSEANCGAQANRVDIEDGWNFLMRIYRPGEAVLERTYVLPSVETVPG</sequence>
<dbReference type="InterPro" id="IPR010621">
    <property type="entry name" value="DUF1214"/>
</dbReference>
<dbReference type="Pfam" id="PF06863">
    <property type="entry name" value="DUF1254"/>
    <property type="match status" value="1"/>
</dbReference>
<dbReference type="InterPro" id="IPR037049">
    <property type="entry name" value="DUF1214_C_sf"/>
</dbReference>
<dbReference type="SUPFAM" id="SSF160935">
    <property type="entry name" value="VPA0735-like"/>
    <property type="match status" value="1"/>
</dbReference>
<keyword evidence="1" id="KW-0732">Signal</keyword>
<evidence type="ECO:0000259" key="3">
    <source>
        <dbReference type="Pfam" id="PF06863"/>
    </source>
</evidence>
<dbReference type="PANTHER" id="PTHR36509:SF2">
    <property type="entry name" value="BLL3101 PROTEIN"/>
    <property type="match status" value="1"/>
</dbReference>